<evidence type="ECO:0000256" key="4">
    <source>
        <dbReference type="ARBA" id="ARBA00022827"/>
    </source>
</evidence>
<dbReference type="InterPro" id="IPR036250">
    <property type="entry name" value="AcylCo_DH-like_C"/>
</dbReference>
<keyword evidence="9" id="KW-1185">Reference proteome</keyword>
<feature type="domain" description="Acyl-CoA dehydrogenase/oxidase N-terminal" evidence="7">
    <location>
        <begin position="6"/>
        <end position="105"/>
    </location>
</feature>
<comment type="similarity">
    <text evidence="2">Belongs to the acyl-CoA dehydrogenase family.</text>
</comment>
<dbReference type="GO" id="GO:0050660">
    <property type="term" value="F:flavin adenine dinucleotide binding"/>
    <property type="evidence" value="ECO:0007669"/>
    <property type="project" value="InterPro"/>
</dbReference>
<accession>A0A1H1P1Q5</accession>
<dbReference type="OrthoDB" id="4319499at2"/>
<dbReference type="EMBL" id="LT629751">
    <property type="protein sequence ID" value="SDS05134.1"/>
    <property type="molecule type" value="Genomic_DNA"/>
</dbReference>
<dbReference type="Pfam" id="PF02771">
    <property type="entry name" value="Acyl-CoA_dh_N"/>
    <property type="match status" value="1"/>
</dbReference>
<dbReference type="PANTHER" id="PTHR43884">
    <property type="entry name" value="ACYL-COA DEHYDROGENASE"/>
    <property type="match status" value="1"/>
</dbReference>
<dbReference type="InterPro" id="IPR046373">
    <property type="entry name" value="Acyl-CoA_Oxase/DH_mid-dom_sf"/>
</dbReference>
<dbReference type="Proteomes" id="UP000243359">
    <property type="component" value="Chromosome I"/>
</dbReference>
<evidence type="ECO:0000259" key="6">
    <source>
        <dbReference type="Pfam" id="PF00441"/>
    </source>
</evidence>
<dbReference type="Pfam" id="PF00441">
    <property type="entry name" value="Acyl-CoA_dh_1"/>
    <property type="match status" value="1"/>
</dbReference>
<evidence type="ECO:0000256" key="3">
    <source>
        <dbReference type="ARBA" id="ARBA00022630"/>
    </source>
</evidence>
<evidence type="ECO:0000313" key="8">
    <source>
        <dbReference type="EMBL" id="SDS05134.1"/>
    </source>
</evidence>
<evidence type="ECO:0000256" key="2">
    <source>
        <dbReference type="ARBA" id="ARBA00009347"/>
    </source>
</evidence>
<dbReference type="RefSeq" id="WP_090347860.1">
    <property type="nucleotide sequence ID" value="NZ_LT629751.1"/>
</dbReference>
<dbReference type="InterPro" id="IPR009075">
    <property type="entry name" value="AcylCo_DH/oxidase_C"/>
</dbReference>
<keyword evidence="4" id="KW-0274">FAD</keyword>
<dbReference type="Gene3D" id="2.40.110.10">
    <property type="entry name" value="Butyryl-CoA Dehydrogenase, subunit A, domain 2"/>
    <property type="match status" value="1"/>
</dbReference>
<feature type="domain" description="Acyl-CoA dehydrogenase/oxidase C-terminal" evidence="6">
    <location>
        <begin position="227"/>
        <end position="357"/>
    </location>
</feature>
<comment type="cofactor">
    <cofactor evidence="1">
        <name>FAD</name>
        <dbReference type="ChEBI" id="CHEBI:57692"/>
    </cofactor>
</comment>
<dbReference type="GO" id="GO:0003995">
    <property type="term" value="F:acyl-CoA dehydrogenase activity"/>
    <property type="evidence" value="ECO:0007669"/>
    <property type="project" value="TreeGrafter"/>
</dbReference>
<sequence length="377" mass="39981">MDFELNEEQRAIAEMAGSLFADYCTDDRLRAFDGSGEPFMGGLWQSCVETGLHALAIPEDFGGSGLGMTELMLVLEAQGRALGQVPLWRHQLAAATLAKFAPDAAAETVQAAAESQRLLTLALDGLANARGITLQASEVAGGWQLDGTASAVPLGANVCQALLLANAAGAPRLVLVDLAATGIDKIAGVFTQGEAVADLRFSSVVVPAAALLPVAALDWLESRAIAALAALQLGVSAEQIRRTVEYVNERRQFDRAIGSFQAVQMSMADAHIAVEALRSALWQLVWRLDAGLPATSEALATKYLACEAGHLVGHKAQHVHGGIGVDLTYPIHRYLYWSRALGITLGGSAATLERLGDWLANNDKLGWKYDLEENQGI</sequence>
<dbReference type="InterPro" id="IPR013786">
    <property type="entry name" value="AcylCoA_DH/ox_N"/>
</dbReference>
<dbReference type="SUPFAM" id="SSF56645">
    <property type="entry name" value="Acyl-CoA dehydrogenase NM domain-like"/>
    <property type="match status" value="1"/>
</dbReference>
<dbReference type="InterPro" id="IPR009100">
    <property type="entry name" value="AcylCoA_DH/oxidase_NM_dom_sf"/>
</dbReference>
<evidence type="ECO:0000259" key="7">
    <source>
        <dbReference type="Pfam" id="PF02771"/>
    </source>
</evidence>
<proteinExistence type="inferred from homology"/>
<protein>
    <submittedName>
        <fullName evidence="8">Acyl-CoA dehydrogenase</fullName>
    </submittedName>
</protein>
<dbReference type="Gene3D" id="1.20.140.10">
    <property type="entry name" value="Butyryl-CoA Dehydrogenase, subunit A, domain 3"/>
    <property type="match status" value="1"/>
</dbReference>
<dbReference type="SUPFAM" id="SSF47203">
    <property type="entry name" value="Acyl-CoA dehydrogenase C-terminal domain-like"/>
    <property type="match status" value="1"/>
</dbReference>
<name>A0A1H1P1Q5_9PSED</name>
<dbReference type="Gene3D" id="1.10.540.10">
    <property type="entry name" value="Acyl-CoA dehydrogenase/oxidase, N-terminal domain"/>
    <property type="match status" value="1"/>
</dbReference>
<evidence type="ECO:0000256" key="1">
    <source>
        <dbReference type="ARBA" id="ARBA00001974"/>
    </source>
</evidence>
<dbReference type="AlphaFoldDB" id="A0A1H1P1Q5"/>
<dbReference type="InterPro" id="IPR037069">
    <property type="entry name" value="AcylCoA_DH/ox_N_sf"/>
</dbReference>
<evidence type="ECO:0000313" key="9">
    <source>
        <dbReference type="Proteomes" id="UP000243359"/>
    </source>
</evidence>
<dbReference type="STRING" id="1392877.SAMN05216221_0955"/>
<gene>
    <name evidence="8" type="ORF">SAMN05216221_0955</name>
</gene>
<organism evidence="8 9">
    <name type="scientific">Pseudomonas oryzae</name>
    <dbReference type="NCBI Taxonomy" id="1392877"/>
    <lineage>
        <taxon>Bacteria</taxon>
        <taxon>Pseudomonadati</taxon>
        <taxon>Pseudomonadota</taxon>
        <taxon>Gammaproteobacteria</taxon>
        <taxon>Pseudomonadales</taxon>
        <taxon>Pseudomonadaceae</taxon>
        <taxon>Pseudomonas</taxon>
    </lineage>
</organism>
<keyword evidence="3" id="KW-0285">Flavoprotein</keyword>
<keyword evidence="5" id="KW-0560">Oxidoreductase</keyword>
<evidence type="ECO:0000256" key="5">
    <source>
        <dbReference type="ARBA" id="ARBA00023002"/>
    </source>
</evidence>
<reference evidence="9" key="1">
    <citation type="submission" date="2016-10" db="EMBL/GenBank/DDBJ databases">
        <authorList>
            <person name="Varghese N."/>
            <person name="Submissions S."/>
        </authorList>
    </citation>
    <scope>NUCLEOTIDE SEQUENCE [LARGE SCALE GENOMIC DNA]</scope>
    <source>
        <strain evidence="9">KCTC 32247</strain>
    </source>
</reference>
<dbReference type="PANTHER" id="PTHR43884:SF20">
    <property type="entry name" value="ACYL-COA DEHYDROGENASE FADE28"/>
    <property type="match status" value="1"/>
</dbReference>